<dbReference type="InterPro" id="IPR012338">
    <property type="entry name" value="Beta-lactam/transpept-like"/>
</dbReference>
<dbReference type="PANTHER" id="PTHR43283:SF3">
    <property type="entry name" value="BETA-LACTAMASE FAMILY PROTEIN (AFU_ORTHOLOGUE AFUA_5G07500)"/>
    <property type="match status" value="1"/>
</dbReference>
<reference evidence="2 3" key="1">
    <citation type="submission" date="2021-01" db="EMBL/GenBank/DDBJ databases">
        <title>Whole genome shotgun sequence of Catellatospora chokoriensis NBRC 107358.</title>
        <authorList>
            <person name="Komaki H."/>
            <person name="Tamura T."/>
        </authorList>
    </citation>
    <scope>NUCLEOTIDE SEQUENCE [LARGE SCALE GENOMIC DNA]</scope>
    <source>
        <strain evidence="2 3">NBRC 107358</strain>
    </source>
</reference>
<protein>
    <submittedName>
        <fullName evidence="2">Serine hydrolase</fullName>
    </submittedName>
</protein>
<gene>
    <name evidence="2" type="ORF">Cch02nite_16740</name>
</gene>
<dbReference type="PANTHER" id="PTHR43283">
    <property type="entry name" value="BETA-LACTAMASE-RELATED"/>
    <property type="match status" value="1"/>
</dbReference>
<name>A0A8J3K007_9ACTN</name>
<dbReference type="EMBL" id="BONG01000007">
    <property type="protein sequence ID" value="GIF88230.1"/>
    <property type="molecule type" value="Genomic_DNA"/>
</dbReference>
<dbReference type="GO" id="GO:0016787">
    <property type="term" value="F:hydrolase activity"/>
    <property type="evidence" value="ECO:0007669"/>
    <property type="project" value="UniProtKB-KW"/>
</dbReference>
<dbReference type="Proteomes" id="UP000619293">
    <property type="component" value="Unassembled WGS sequence"/>
</dbReference>
<accession>A0A8J3K007</accession>
<sequence length="396" mass="42868">MSDALSASGLRRLHDAMTARVAAAELPGLVLAVTRGDQMHVETIGSFDFDGATPMRRDTLFRIGSITKPMLAAVTMMLVEEGLLDLAAPVDRLLPELADRRVLARIDGPLDDTVPARRPITVENLLTFRMGFGILTEPHYDPPFPIVAAARELRLVLAEPDPRTPYPPDQWIKVFGTLPLMYQPGERWQYNAAALVLGVLVSRAAGAPLADVLRTRLFGPLGMADTGFHTADADRIPPHYLADFATGEPTRQTATPPADWARPPVFPSGAGGLLSTVDDTLRFAWMLAAGGRHEGHALLSPESVTAMTTNQLTAYQQGTAGMLLEPQGWGYGMAVATKPDDISAVPGRYGWDGGYGTVWCNDPYRDVTALAFTQSSDFLFRGGRDEFLALALRATE</sequence>
<keyword evidence="2" id="KW-0378">Hydrolase</keyword>
<organism evidence="2 3">
    <name type="scientific">Catellatospora chokoriensis</name>
    <dbReference type="NCBI Taxonomy" id="310353"/>
    <lineage>
        <taxon>Bacteria</taxon>
        <taxon>Bacillati</taxon>
        <taxon>Actinomycetota</taxon>
        <taxon>Actinomycetes</taxon>
        <taxon>Micromonosporales</taxon>
        <taxon>Micromonosporaceae</taxon>
        <taxon>Catellatospora</taxon>
    </lineage>
</organism>
<dbReference type="AlphaFoldDB" id="A0A8J3K007"/>
<dbReference type="InterPro" id="IPR001466">
    <property type="entry name" value="Beta-lactam-related"/>
</dbReference>
<dbReference type="Pfam" id="PF00144">
    <property type="entry name" value="Beta-lactamase"/>
    <property type="match status" value="1"/>
</dbReference>
<feature type="domain" description="Beta-lactamase-related" evidence="1">
    <location>
        <begin position="16"/>
        <end position="383"/>
    </location>
</feature>
<evidence type="ECO:0000313" key="2">
    <source>
        <dbReference type="EMBL" id="GIF88230.1"/>
    </source>
</evidence>
<dbReference type="SUPFAM" id="SSF56601">
    <property type="entry name" value="beta-lactamase/transpeptidase-like"/>
    <property type="match status" value="1"/>
</dbReference>
<comment type="caution">
    <text evidence="2">The sequence shown here is derived from an EMBL/GenBank/DDBJ whole genome shotgun (WGS) entry which is preliminary data.</text>
</comment>
<evidence type="ECO:0000313" key="3">
    <source>
        <dbReference type="Proteomes" id="UP000619293"/>
    </source>
</evidence>
<keyword evidence="3" id="KW-1185">Reference proteome</keyword>
<dbReference type="RefSeq" id="WP_191839993.1">
    <property type="nucleotide sequence ID" value="NZ_BAAALB010000020.1"/>
</dbReference>
<dbReference type="InterPro" id="IPR050789">
    <property type="entry name" value="Diverse_Enzym_Activities"/>
</dbReference>
<dbReference type="Gene3D" id="3.40.710.10">
    <property type="entry name" value="DD-peptidase/beta-lactamase superfamily"/>
    <property type="match status" value="1"/>
</dbReference>
<evidence type="ECO:0000259" key="1">
    <source>
        <dbReference type="Pfam" id="PF00144"/>
    </source>
</evidence>
<proteinExistence type="predicted"/>